<dbReference type="InterPro" id="IPR026564">
    <property type="entry name" value="Transcrip_reg_TACO1-like_dom3"/>
</dbReference>
<comment type="caution">
    <text evidence="6">The sequence shown here is derived from an EMBL/GenBank/DDBJ whole genome shotgun (WGS) entry which is preliminary data.</text>
</comment>
<evidence type="ECO:0000256" key="1">
    <source>
        <dbReference type="ARBA" id="ARBA00004173"/>
    </source>
</evidence>
<keyword evidence="7" id="KW-1185">Reference proteome</keyword>
<dbReference type="Proteomes" id="UP001174691">
    <property type="component" value="Unassembled WGS sequence"/>
</dbReference>
<dbReference type="InterPro" id="IPR049083">
    <property type="entry name" value="TACO1_YebC_N"/>
</dbReference>
<comment type="subcellular location">
    <subcellularLocation>
        <location evidence="1">Mitochondrion</location>
    </subcellularLocation>
</comment>
<comment type="similarity">
    <text evidence="2">Belongs to the TACO1 family.</text>
</comment>
<evidence type="ECO:0000256" key="3">
    <source>
        <dbReference type="SAM" id="MobiDB-lite"/>
    </source>
</evidence>
<feature type="region of interest" description="Disordered" evidence="3">
    <location>
        <begin position="40"/>
        <end position="60"/>
    </location>
</feature>
<dbReference type="PANTHER" id="PTHR12532:SF0">
    <property type="entry name" value="TRANSLATIONAL ACTIVATOR OF CYTOCHROME C OXIDASE 1"/>
    <property type="match status" value="1"/>
</dbReference>
<evidence type="ECO:0000313" key="7">
    <source>
        <dbReference type="Proteomes" id="UP001174691"/>
    </source>
</evidence>
<proteinExistence type="inferred from homology"/>
<dbReference type="Pfam" id="PF01709">
    <property type="entry name" value="Transcrip_reg"/>
    <property type="match status" value="1"/>
</dbReference>
<organism evidence="6 7">
    <name type="scientific">Coniochaeta hoffmannii</name>
    <dbReference type="NCBI Taxonomy" id="91930"/>
    <lineage>
        <taxon>Eukaryota</taxon>
        <taxon>Fungi</taxon>
        <taxon>Dikarya</taxon>
        <taxon>Ascomycota</taxon>
        <taxon>Pezizomycotina</taxon>
        <taxon>Sordariomycetes</taxon>
        <taxon>Sordariomycetidae</taxon>
        <taxon>Coniochaetales</taxon>
        <taxon>Coniochaetaceae</taxon>
        <taxon>Coniochaeta</taxon>
    </lineage>
</organism>
<dbReference type="GO" id="GO:0005739">
    <property type="term" value="C:mitochondrion"/>
    <property type="evidence" value="ECO:0007669"/>
    <property type="project" value="UniProtKB-SubCell"/>
</dbReference>
<dbReference type="Pfam" id="PF20772">
    <property type="entry name" value="TACO1_YebC_N"/>
    <property type="match status" value="1"/>
</dbReference>
<feature type="domain" description="TACO1/YebC-like second and third" evidence="4">
    <location>
        <begin position="124"/>
        <end position="281"/>
    </location>
</feature>
<dbReference type="SUPFAM" id="SSF75625">
    <property type="entry name" value="YebC-like"/>
    <property type="match status" value="1"/>
</dbReference>
<dbReference type="PANTHER" id="PTHR12532">
    <property type="entry name" value="TRANSLATIONAL ACTIVATOR OF CYTOCHROME C OXIDASE 1"/>
    <property type="match status" value="1"/>
</dbReference>
<dbReference type="Gene3D" id="1.10.10.200">
    <property type="match status" value="1"/>
</dbReference>
<gene>
    <name evidence="6" type="ORF">NKR19_g335</name>
</gene>
<reference evidence="6" key="1">
    <citation type="submission" date="2022-07" db="EMBL/GenBank/DDBJ databases">
        <title>Fungi with potential for degradation of polypropylene.</title>
        <authorList>
            <person name="Gostincar C."/>
        </authorList>
    </citation>
    <scope>NUCLEOTIDE SEQUENCE</scope>
    <source>
        <strain evidence="6">EXF-13287</strain>
    </source>
</reference>
<evidence type="ECO:0000256" key="2">
    <source>
        <dbReference type="ARBA" id="ARBA00008724"/>
    </source>
</evidence>
<name>A0AA38W4C6_9PEZI</name>
<dbReference type="AlphaFoldDB" id="A0AA38W4C6"/>
<sequence length="300" mass="33151">MASTVRAITPLVRLPLRIRKPAPRSLQCECLRSFGSSSAQLSGHNKWSKIKHEKGAADKKRSQLHGSMAKLLTLYSKLYGSDPQFNPQLVRTVAEAKKAGMAKDKIESAIARGQGRSTSGQQLKKFTFEAMFPPDIAVIVEAEGENTARLVQDLNLIAKKHKARPAASKFFFKRLGRAVFEPPEVKDERSFEKALDLAVDAGAEEIDEDAEGNFVVWSDPELINKICETVGLKVLSADIVWTPEEETKSKLDASNKDLQNLVELLAALREYPDVLGIYSNVTRGDVTDEDWAAVAENLDN</sequence>
<dbReference type="InterPro" id="IPR017856">
    <property type="entry name" value="Integrase-like_N"/>
</dbReference>
<dbReference type="InterPro" id="IPR048300">
    <property type="entry name" value="TACO1_YebC-like_2nd/3rd_dom"/>
</dbReference>
<protein>
    <submittedName>
        <fullName evidence="6">YebC-like protein</fullName>
    </submittedName>
</protein>
<evidence type="ECO:0000259" key="4">
    <source>
        <dbReference type="Pfam" id="PF01709"/>
    </source>
</evidence>
<dbReference type="FunFam" id="1.10.10.200:FF:000002">
    <property type="entry name" value="Probable transcriptional regulatory protein CLM62_37755"/>
    <property type="match status" value="1"/>
</dbReference>
<dbReference type="InterPro" id="IPR002876">
    <property type="entry name" value="Transcrip_reg_TACO1-like"/>
</dbReference>
<dbReference type="Gene3D" id="3.30.70.980">
    <property type="match status" value="2"/>
</dbReference>
<dbReference type="EMBL" id="JANBVN010000003">
    <property type="protein sequence ID" value="KAJ9165515.1"/>
    <property type="molecule type" value="Genomic_DNA"/>
</dbReference>
<accession>A0AA38W4C6</accession>
<dbReference type="InterPro" id="IPR029072">
    <property type="entry name" value="YebC-like"/>
</dbReference>
<evidence type="ECO:0000313" key="6">
    <source>
        <dbReference type="EMBL" id="KAJ9165515.1"/>
    </source>
</evidence>
<feature type="domain" description="TACO1/YebC-like N-terminal" evidence="5">
    <location>
        <begin position="45"/>
        <end position="115"/>
    </location>
</feature>
<evidence type="ECO:0000259" key="5">
    <source>
        <dbReference type="Pfam" id="PF20772"/>
    </source>
</evidence>